<dbReference type="OrthoDB" id="5072014at2"/>
<reference evidence="2 3" key="1">
    <citation type="submission" date="2017-11" db="EMBL/GenBank/DDBJ databases">
        <title>Genomic Encyclopedia of Archaeal and Bacterial Type Strains, Phase II (KMG-II): From Individual Species to Whole Genera.</title>
        <authorList>
            <person name="Goeker M."/>
        </authorList>
    </citation>
    <scope>NUCLEOTIDE SEQUENCE [LARGE SCALE GENOMIC DNA]</scope>
    <source>
        <strain evidence="2 3">DSM 27393</strain>
    </source>
</reference>
<keyword evidence="3" id="KW-1185">Reference proteome</keyword>
<evidence type="ECO:0000313" key="3">
    <source>
        <dbReference type="Proteomes" id="UP000228758"/>
    </source>
</evidence>
<dbReference type="EMBL" id="PGFF01000001">
    <property type="protein sequence ID" value="PJJ72438.1"/>
    <property type="molecule type" value="Genomic_DNA"/>
</dbReference>
<proteinExistence type="predicted"/>
<evidence type="ECO:0008006" key="4">
    <source>
        <dbReference type="Google" id="ProtNLM"/>
    </source>
</evidence>
<accession>A0A2M9CKL5</accession>
<dbReference type="Proteomes" id="UP000228758">
    <property type="component" value="Unassembled WGS sequence"/>
</dbReference>
<evidence type="ECO:0000313" key="2">
    <source>
        <dbReference type="EMBL" id="PJJ72438.1"/>
    </source>
</evidence>
<dbReference type="RefSeq" id="WP_100364626.1">
    <property type="nucleotide sequence ID" value="NZ_PGFF01000001.1"/>
</dbReference>
<protein>
    <recommendedName>
        <fullName evidence="4">Mce-associated membrane protein</fullName>
    </recommendedName>
</protein>
<sequence>MTDRRRTTLIVAGVTVLAVAGATAGVLLSTASPAPHPTSRSTAAPEAAAVPTPSATPTAPPPADAPPEETRAVAAATADLEELVRLADSVLQNPDADGVAIDAVAAGFVKGEIEALAAERRDLGYRQVGEARVVSVTPTSVDLTAAPPSMQLAVCIDASAIDVLDADGTSLKAELYNPGHPVLHLYGAQLIDGDWKIATHDIPDDPTSCL</sequence>
<evidence type="ECO:0000256" key="1">
    <source>
        <dbReference type="SAM" id="MobiDB-lite"/>
    </source>
</evidence>
<feature type="region of interest" description="Disordered" evidence="1">
    <location>
        <begin position="33"/>
        <end position="70"/>
    </location>
</feature>
<organism evidence="2 3">
    <name type="scientific">Diaminobutyricimonas aerilata</name>
    <dbReference type="NCBI Taxonomy" id="1162967"/>
    <lineage>
        <taxon>Bacteria</taxon>
        <taxon>Bacillati</taxon>
        <taxon>Actinomycetota</taxon>
        <taxon>Actinomycetes</taxon>
        <taxon>Micrococcales</taxon>
        <taxon>Microbacteriaceae</taxon>
        <taxon>Diaminobutyricimonas</taxon>
    </lineage>
</organism>
<dbReference type="AlphaFoldDB" id="A0A2M9CKL5"/>
<name>A0A2M9CKL5_9MICO</name>
<feature type="compositionally biased region" description="Low complexity" evidence="1">
    <location>
        <begin position="37"/>
        <end position="57"/>
    </location>
</feature>
<gene>
    <name evidence="2" type="ORF">CLV46_2010</name>
</gene>
<comment type="caution">
    <text evidence="2">The sequence shown here is derived from an EMBL/GenBank/DDBJ whole genome shotgun (WGS) entry which is preliminary data.</text>
</comment>